<feature type="compositionally biased region" description="Polar residues" evidence="1">
    <location>
        <begin position="187"/>
        <end position="212"/>
    </location>
</feature>
<accession>A0A9W8TJB5</accession>
<feature type="region of interest" description="Disordered" evidence="1">
    <location>
        <begin position="139"/>
        <end position="172"/>
    </location>
</feature>
<feature type="region of interest" description="Disordered" evidence="1">
    <location>
        <begin position="185"/>
        <end position="231"/>
    </location>
</feature>
<feature type="compositionally biased region" description="Basic and acidic residues" evidence="1">
    <location>
        <begin position="217"/>
        <end position="231"/>
    </location>
</feature>
<evidence type="ECO:0000256" key="1">
    <source>
        <dbReference type="SAM" id="MobiDB-lite"/>
    </source>
</evidence>
<reference evidence="2" key="1">
    <citation type="submission" date="2022-07" db="EMBL/GenBank/DDBJ databases">
        <title>Genome Sequence of Xylaria arbuscula.</title>
        <authorList>
            <person name="Buettner E."/>
        </authorList>
    </citation>
    <scope>NUCLEOTIDE SEQUENCE</scope>
    <source>
        <strain evidence="2">VT107</strain>
    </source>
</reference>
<proteinExistence type="predicted"/>
<protein>
    <submittedName>
        <fullName evidence="2">Uncharacterized protein</fullName>
    </submittedName>
</protein>
<feature type="compositionally biased region" description="Polar residues" evidence="1">
    <location>
        <begin position="148"/>
        <end position="171"/>
    </location>
</feature>
<feature type="region of interest" description="Disordered" evidence="1">
    <location>
        <begin position="1"/>
        <end position="37"/>
    </location>
</feature>
<keyword evidence="3" id="KW-1185">Reference proteome</keyword>
<dbReference type="AlphaFoldDB" id="A0A9W8TJB5"/>
<name>A0A9W8TJB5_9PEZI</name>
<gene>
    <name evidence="2" type="ORF">NPX13_g8973</name>
</gene>
<sequence length="363" mass="39976">MNVSNTPEQRPMALEEVQHTRPPDPTSPSNLQSHKRHKNVVALPTAIRLTGRDSEGSRPDLGIGARGNASTAMRAHLEAVEKSRRVSHNVLQDLASRLDEFATSYGPLGKQDHEVEARRLVDSVLHFLVHDHAARMGQYDNGYKSPHSLRSNTSGASQRTGSTNSGHSVTWAQKVATPVSRTLIRGHSSTSSLNSGAPISRASSQPRISTSRAAPGKLDDKRLLLRASPERRMAADGREPYMIRQRLVATLRPEGLELKDIPDCTVTKTGWALRCATPEVRDQIFNAKSKVLEALKLEDIETPSTWYNYVVPNLPASFPDYTGKGVVLIETLLIDEVVAQTGHTPVDFRRSRHYTPGAWRALG</sequence>
<evidence type="ECO:0000313" key="2">
    <source>
        <dbReference type="EMBL" id="KAJ3561373.1"/>
    </source>
</evidence>
<organism evidence="2 3">
    <name type="scientific">Xylaria arbuscula</name>
    <dbReference type="NCBI Taxonomy" id="114810"/>
    <lineage>
        <taxon>Eukaryota</taxon>
        <taxon>Fungi</taxon>
        <taxon>Dikarya</taxon>
        <taxon>Ascomycota</taxon>
        <taxon>Pezizomycotina</taxon>
        <taxon>Sordariomycetes</taxon>
        <taxon>Xylariomycetidae</taxon>
        <taxon>Xylariales</taxon>
        <taxon>Xylariaceae</taxon>
        <taxon>Xylaria</taxon>
    </lineage>
</organism>
<dbReference type="Proteomes" id="UP001148614">
    <property type="component" value="Unassembled WGS sequence"/>
</dbReference>
<dbReference type="EMBL" id="JANPWZ010002084">
    <property type="protein sequence ID" value="KAJ3561373.1"/>
    <property type="molecule type" value="Genomic_DNA"/>
</dbReference>
<evidence type="ECO:0000313" key="3">
    <source>
        <dbReference type="Proteomes" id="UP001148614"/>
    </source>
</evidence>
<comment type="caution">
    <text evidence="2">The sequence shown here is derived from an EMBL/GenBank/DDBJ whole genome shotgun (WGS) entry which is preliminary data.</text>
</comment>